<feature type="domain" description="C2H2-type" evidence="14">
    <location>
        <begin position="820"/>
        <end position="847"/>
    </location>
</feature>
<evidence type="ECO:0000256" key="6">
    <source>
        <dbReference type="ARBA" id="ARBA00022833"/>
    </source>
</evidence>
<keyword evidence="4" id="KW-0677">Repeat</keyword>
<evidence type="ECO:0000256" key="13">
    <source>
        <dbReference type="SAM" id="Phobius"/>
    </source>
</evidence>
<dbReference type="Pfam" id="PF00096">
    <property type="entry name" value="zf-C2H2"/>
    <property type="match status" value="2"/>
</dbReference>
<feature type="compositionally biased region" description="Low complexity" evidence="12">
    <location>
        <begin position="415"/>
        <end position="428"/>
    </location>
</feature>
<evidence type="ECO:0000256" key="1">
    <source>
        <dbReference type="ARBA" id="ARBA00004123"/>
    </source>
</evidence>
<keyword evidence="5 11" id="KW-0863">Zinc-finger</keyword>
<dbReference type="Gene3D" id="3.30.160.60">
    <property type="entry name" value="Classic Zinc Finger"/>
    <property type="match status" value="2"/>
</dbReference>
<reference evidence="15 16" key="1">
    <citation type="submission" date="2015-05" db="EMBL/GenBank/DDBJ databases">
        <title>Evolution of Trichinella species and genotypes.</title>
        <authorList>
            <person name="Korhonen P.K."/>
            <person name="Edoardo P."/>
            <person name="Giuseppe L.R."/>
            <person name="Gasser R.B."/>
        </authorList>
    </citation>
    <scope>NUCLEOTIDE SEQUENCE [LARGE SCALE GENOMIC DNA]</scope>
    <source>
        <strain evidence="15">ISS10</strain>
    </source>
</reference>
<dbReference type="InterPro" id="IPR013087">
    <property type="entry name" value="Znf_C2H2_type"/>
</dbReference>
<evidence type="ECO:0000256" key="10">
    <source>
        <dbReference type="ARBA" id="ARBA00023242"/>
    </source>
</evidence>
<keyword evidence="13" id="KW-0472">Membrane</keyword>
<dbReference type="FunFam" id="3.30.160.60:FF:000046">
    <property type="entry name" value="Putative B-cell lymphoma/leukemia 11A"/>
    <property type="match status" value="1"/>
</dbReference>
<evidence type="ECO:0000256" key="11">
    <source>
        <dbReference type="PROSITE-ProRule" id="PRU00042"/>
    </source>
</evidence>
<dbReference type="GO" id="GO:0008270">
    <property type="term" value="F:zinc ion binding"/>
    <property type="evidence" value="ECO:0007669"/>
    <property type="project" value="UniProtKB-KW"/>
</dbReference>
<keyword evidence="7" id="KW-0832">Ubl conjugation</keyword>
<evidence type="ECO:0000256" key="9">
    <source>
        <dbReference type="ARBA" id="ARBA00023163"/>
    </source>
</evidence>
<dbReference type="SMART" id="SM00355">
    <property type="entry name" value="ZnF_C2H2"/>
    <property type="match status" value="6"/>
</dbReference>
<evidence type="ECO:0000256" key="8">
    <source>
        <dbReference type="ARBA" id="ARBA00023015"/>
    </source>
</evidence>
<evidence type="ECO:0000256" key="4">
    <source>
        <dbReference type="ARBA" id="ARBA00022737"/>
    </source>
</evidence>
<evidence type="ECO:0000256" key="7">
    <source>
        <dbReference type="ARBA" id="ARBA00022843"/>
    </source>
</evidence>
<keyword evidence="9" id="KW-0804">Transcription</keyword>
<dbReference type="GO" id="GO:0000978">
    <property type="term" value="F:RNA polymerase II cis-regulatory region sequence-specific DNA binding"/>
    <property type="evidence" value="ECO:0007669"/>
    <property type="project" value="TreeGrafter"/>
</dbReference>
<organism evidence="15 16">
    <name type="scientific">Trichinella nativa</name>
    <dbReference type="NCBI Taxonomy" id="6335"/>
    <lineage>
        <taxon>Eukaryota</taxon>
        <taxon>Metazoa</taxon>
        <taxon>Ecdysozoa</taxon>
        <taxon>Nematoda</taxon>
        <taxon>Enoplea</taxon>
        <taxon>Dorylaimia</taxon>
        <taxon>Trichinellida</taxon>
        <taxon>Trichinellidae</taxon>
        <taxon>Trichinella</taxon>
    </lineage>
</organism>
<feature type="region of interest" description="Disordered" evidence="12">
    <location>
        <begin position="893"/>
        <end position="915"/>
    </location>
</feature>
<keyword evidence="13" id="KW-1133">Transmembrane helix</keyword>
<dbReference type="InterPro" id="IPR051497">
    <property type="entry name" value="Dev/Hematopoietic_TF"/>
</dbReference>
<dbReference type="PANTHER" id="PTHR45993:SF6">
    <property type="entry name" value="C2H2-TYPE DOMAIN-CONTAINING PROTEIN"/>
    <property type="match status" value="1"/>
</dbReference>
<keyword evidence="2" id="KW-1017">Isopeptide bond</keyword>
<keyword evidence="8" id="KW-0805">Transcription regulation</keyword>
<dbReference type="OrthoDB" id="10046198at2759"/>
<dbReference type="SUPFAM" id="SSF57667">
    <property type="entry name" value="beta-beta-alpha zinc fingers"/>
    <property type="match status" value="1"/>
</dbReference>
<dbReference type="GO" id="GO:0005634">
    <property type="term" value="C:nucleus"/>
    <property type="evidence" value="ECO:0007669"/>
    <property type="project" value="UniProtKB-SubCell"/>
</dbReference>
<keyword evidence="3" id="KW-0479">Metal-binding</keyword>
<sequence length="1074" mass="117883">MDSCYSSGLSSSLSSEFTKRKAFRRTPMNNNKRIIKKKRISSTACHPLSTLEGMQHSSSHIALLVILVCSFALLSFFHTRKEFIYDDCSLLLIFVLLIKSKFLLHACSTVHCNATCYNCEDDNCFTTATGGDDGMVTATMMDDELHTKDNSSTGEEPFDMSPQTPPSLAWNCSYVEAAAFEDKLLCGTCKRRFRFDQMADFIHHKAVHCHNMFSTCGCNLPMKSRSMLYLNSGDSRSRTSFSSNFQPTTATFRSLATTTTTTNNNNNHNQLLEASTEYSAHANGVAYKDAQTDTSDFENSPYACSFCKERMSDLFSLVLHVQNVHGLQICCDSLVNPLHVDTASCQNEDLTQGCSSAVEWLTAAMAASGVPLVDLPQSNGMGGGFRLADCLSSPADILKQTTPMWSTPINATGKQQQQQQQQQQQLQQQPLMMPQDFLLPGSLGLLSFPGRMHGGLSLDALYSEKLKELVSKSNGPTASTLGLGSPTMVPPAPFACFNFSSLFNRGQCSDFLTSPLTVSSAEADNDGKDSSRQDCKDKDYVCPECSFCAETQDVYLQHVLSVHESDKLGRGGRLDKQKSESSLSGQDEESGDENGRSASGDEGVVVTGVDKPDEVRNEMDDDDDEDTKDSGTTSLDLNDRHGSALLSDLSADLSTRASSARGSATSEIGNLLGMWMQPALALERYYSSLQKMLTATNNSNNTTDSNNNNNNNNNNINNNNNNNIPISTTGSSMTAEFDVANFLRKQQASISGNSGSVHHGSPQLDEHLSTSSAGHGSYTGGAPPVKREKRNDTCDYCGKIFTNRSNLIVHLRSHTGEKPYKCRLCPYACAQSSKLTRHMKTHGQQGKETFHCYICCMPFSVHSTLEKHMRKCVVNYNSSLRANAGSVSGDISARNGLTSSNSNTPSKSGSPAKRKADSESMAAASSGSLVCFHFFILSRLNLFIPFFLDFRFSFWQKHLSQNTYVSVCIFRCRQDFDVFVLLCRVFLVSFFLCSAFAAFWLSIPPKNCSTHPGRCLPVRFICSFVNLLSFNWSTKKKSNLLFSFYTIDLQKLIGYTVGSASTISPDPPTVSHCT</sequence>
<feature type="domain" description="C2H2-type" evidence="14">
    <location>
        <begin position="792"/>
        <end position="819"/>
    </location>
</feature>
<evidence type="ECO:0000259" key="14">
    <source>
        <dbReference type="PROSITE" id="PS50157"/>
    </source>
</evidence>
<dbReference type="GO" id="GO:0003700">
    <property type="term" value="F:DNA-binding transcription factor activity"/>
    <property type="evidence" value="ECO:0007669"/>
    <property type="project" value="TreeGrafter"/>
</dbReference>
<dbReference type="PANTHER" id="PTHR45993">
    <property type="entry name" value="B-CELL LYMPHOMA/LEUKEMIA 11"/>
    <property type="match status" value="1"/>
</dbReference>
<evidence type="ECO:0000313" key="15">
    <source>
        <dbReference type="EMBL" id="KRZ60916.1"/>
    </source>
</evidence>
<comment type="caution">
    <text evidence="15">The sequence shown here is derived from an EMBL/GenBank/DDBJ whole genome shotgun (WGS) entry which is preliminary data.</text>
</comment>
<dbReference type="AlphaFoldDB" id="A0A0V1LN83"/>
<keyword evidence="16" id="KW-1185">Reference proteome</keyword>
<proteinExistence type="predicted"/>
<evidence type="ECO:0000313" key="16">
    <source>
        <dbReference type="Proteomes" id="UP000054721"/>
    </source>
</evidence>
<keyword evidence="13" id="KW-0812">Transmembrane</keyword>
<feature type="transmembrane region" description="Helical" evidence="13">
    <location>
        <begin position="978"/>
        <end position="1001"/>
    </location>
</feature>
<feature type="region of interest" description="Disordered" evidence="12">
    <location>
        <begin position="407"/>
        <end position="428"/>
    </location>
</feature>
<keyword evidence="6" id="KW-0862">Zinc</keyword>
<feature type="compositionally biased region" description="Basic and acidic residues" evidence="12">
    <location>
        <begin position="566"/>
        <end position="579"/>
    </location>
</feature>
<gene>
    <name evidence="15" type="primary">BCL11B</name>
    <name evidence="15" type="ORF">T02_12779</name>
</gene>
<dbReference type="InterPro" id="IPR036236">
    <property type="entry name" value="Znf_C2H2_sf"/>
</dbReference>
<dbReference type="Proteomes" id="UP000054721">
    <property type="component" value="Unassembled WGS sequence"/>
</dbReference>
<dbReference type="FunFam" id="3.30.160.60:FF:000055">
    <property type="entry name" value="B-cell lymphoma/leukemia 11A isoform X1"/>
    <property type="match status" value="1"/>
</dbReference>
<feature type="compositionally biased region" description="Low complexity" evidence="12">
    <location>
        <begin position="898"/>
        <end position="911"/>
    </location>
</feature>
<feature type="region of interest" description="Disordered" evidence="12">
    <location>
        <begin position="750"/>
        <end position="786"/>
    </location>
</feature>
<protein>
    <submittedName>
        <fullName evidence="15">B-cell lymphoma/leukemia 11B</fullName>
    </submittedName>
</protein>
<evidence type="ECO:0000256" key="12">
    <source>
        <dbReference type="SAM" id="MobiDB-lite"/>
    </source>
</evidence>
<dbReference type="PROSITE" id="PS00028">
    <property type="entry name" value="ZINC_FINGER_C2H2_1"/>
    <property type="match status" value="3"/>
</dbReference>
<evidence type="ECO:0000256" key="5">
    <source>
        <dbReference type="ARBA" id="ARBA00022771"/>
    </source>
</evidence>
<feature type="region of interest" description="Disordered" evidence="12">
    <location>
        <begin position="696"/>
        <end position="729"/>
    </location>
</feature>
<keyword evidence="10" id="KW-0539">Nucleus</keyword>
<evidence type="ECO:0000256" key="3">
    <source>
        <dbReference type="ARBA" id="ARBA00022723"/>
    </source>
</evidence>
<evidence type="ECO:0000256" key="2">
    <source>
        <dbReference type="ARBA" id="ARBA00022499"/>
    </source>
</evidence>
<dbReference type="PROSITE" id="PS50157">
    <property type="entry name" value="ZINC_FINGER_C2H2_2"/>
    <property type="match status" value="2"/>
</dbReference>
<feature type="transmembrane region" description="Helical" evidence="13">
    <location>
        <begin position="927"/>
        <end position="948"/>
    </location>
</feature>
<dbReference type="EMBL" id="JYDW01000024">
    <property type="protein sequence ID" value="KRZ60916.1"/>
    <property type="molecule type" value="Genomic_DNA"/>
</dbReference>
<accession>A0A0V1LN83</accession>
<dbReference type="GO" id="GO:0006357">
    <property type="term" value="P:regulation of transcription by RNA polymerase II"/>
    <property type="evidence" value="ECO:0007669"/>
    <property type="project" value="TreeGrafter"/>
</dbReference>
<comment type="subcellular location">
    <subcellularLocation>
        <location evidence="1">Nucleus</location>
    </subcellularLocation>
</comment>
<feature type="region of interest" description="Disordered" evidence="12">
    <location>
        <begin position="566"/>
        <end position="639"/>
    </location>
</feature>
<name>A0A0V1LN83_9BILA</name>
<dbReference type="STRING" id="6335.A0A0V1LN83"/>